<dbReference type="AlphaFoldDB" id="A0A1W1XDQ7"/>
<dbReference type="GO" id="GO:0005198">
    <property type="term" value="F:structural molecule activity"/>
    <property type="evidence" value="ECO:0007669"/>
    <property type="project" value="UniProtKB-UniRule"/>
</dbReference>
<dbReference type="RefSeq" id="WP_084089987.1">
    <property type="nucleotide sequence ID" value="NZ_FWXD01000006.1"/>
</dbReference>
<comment type="function">
    <text evidence="3">Flagellin is the subunit protein which polymerizes to form the filaments of bacterial flagella.</text>
</comment>
<dbReference type="Pfam" id="PF00700">
    <property type="entry name" value="Flagellin_C"/>
    <property type="match status" value="1"/>
</dbReference>
<evidence type="ECO:0000256" key="2">
    <source>
        <dbReference type="ARBA" id="ARBA00023143"/>
    </source>
</evidence>
<dbReference type="InterPro" id="IPR001492">
    <property type="entry name" value="Flagellin"/>
</dbReference>
<evidence type="ECO:0000313" key="7">
    <source>
        <dbReference type="Proteomes" id="UP000192761"/>
    </source>
</evidence>
<evidence type="ECO:0000256" key="1">
    <source>
        <dbReference type="ARBA" id="ARBA00005709"/>
    </source>
</evidence>
<dbReference type="SUPFAM" id="SSF64518">
    <property type="entry name" value="Phase 1 flagellin"/>
    <property type="match status" value="1"/>
</dbReference>
<dbReference type="Gene3D" id="6.10.10.10">
    <property type="entry name" value="Flagellar export chaperone, C-terminal domain"/>
    <property type="match status" value="1"/>
</dbReference>
<dbReference type="STRING" id="1121001.SAMN02745857_01319"/>
<keyword evidence="7" id="KW-1185">Reference proteome</keyword>
<feature type="domain" description="Flagellin N-terminal" evidence="4">
    <location>
        <begin position="5"/>
        <end position="142"/>
    </location>
</feature>
<proteinExistence type="inferred from homology"/>
<dbReference type="GO" id="GO:0005576">
    <property type="term" value="C:extracellular region"/>
    <property type="evidence" value="ECO:0007669"/>
    <property type="project" value="UniProtKB-SubCell"/>
</dbReference>
<dbReference type="InterPro" id="IPR001029">
    <property type="entry name" value="Flagellin_N"/>
</dbReference>
<evidence type="ECO:0000256" key="3">
    <source>
        <dbReference type="RuleBase" id="RU362073"/>
    </source>
</evidence>
<comment type="subcellular location">
    <subcellularLocation>
        <location evidence="3">Secreted</location>
    </subcellularLocation>
    <subcellularLocation>
        <location evidence="3">Bacterial flagellum</location>
    </subcellularLocation>
</comment>
<dbReference type="Gene3D" id="1.20.1330.10">
    <property type="entry name" value="f41 fragment of flagellin, N-terminal domain"/>
    <property type="match status" value="2"/>
</dbReference>
<dbReference type="Proteomes" id="UP000192761">
    <property type="component" value="Unassembled WGS sequence"/>
</dbReference>
<evidence type="ECO:0000313" key="6">
    <source>
        <dbReference type="EMBL" id="SMC22076.1"/>
    </source>
</evidence>
<evidence type="ECO:0000259" key="5">
    <source>
        <dbReference type="Pfam" id="PF00700"/>
    </source>
</evidence>
<dbReference type="OrthoDB" id="9796789at2"/>
<name>A0A1W1XDQ7_9NEIS</name>
<organism evidence="6 7">
    <name type="scientific">Andreprevotia lacus DSM 23236</name>
    <dbReference type="NCBI Taxonomy" id="1121001"/>
    <lineage>
        <taxon>Bacteria</taxon>
        <taxon>Pseudomonadati</taxon>
        <taxon>Pseudomonadota</taxon>
        <taxon>Betaproteobacteria</taxon>
        <taxon>Neisseriales</taxon>
        <taxon>Chitinibacteraceae</taxon>
        <taxon>Andreprevotia</taxon>
    </lineage>
</organism>
<dbReference type="PRINTS" id="PR00207">
    <property type="entry name" value="FLAGELLIN"/>
</dbReference>
<dbReference type="EMBL" id="FWXD01000006">
    <property type="protein sequence ID" value="SMC22076.1"/>
    <property type="molecule type" value="Genomic_DNA"/>
</dbReference>
<keyword evidence="2 3" id="KW-0975">Bacterial flagellum</keyword>
<accession>A0A1W1XDQ7</accession>
<dbReference type="PANTHER" id="PTHR42792:SF2">
    <property type="entry name" value="FLAGELLIN"/>
    <property type="match status" value="1"/>
</dbReference>
<keyword evidence="6" id="KW-0966">Cell projection</keyword>
<dbReference type="Pfam" id="PF00669">
    <property type="entry name" value="Flagellin_N"/>
    <property type="match status" value="1"/>
</dbReference>
<gene>
    <name evidence="6" type="ORF">SAMN02745857_01319</name>
</gene>
<dbReference type="InterPro" id="IPR046358">
    <property type="entry name" value="Flagellin_C"/>
</dbReference>
<dbReference type="NCBIfam" id="NF033876">
    <property type="entry name" value="flagella_HExxH"/>
    <property type="match status" value="1"/>
</dbReference>
<keyword evidence="6" id="KW-0282">Flagellum</keyword>
<dbReference type="GO" id="GO:0009288">
    <property type="term" value="C:bacterial-type flagellum"/>
    <property type="evidence" value="ECO:0007669"/>
    <property type="project" value="UniProtKB-SubCell"/>
</dbReference>
<reference evidence="6 7" key="1">
    <citation type="submission" date="2017-04" db="EMBL/GenBank/DDBJ databases">
        <authorList>
            <person name="Afonso C.L."/>
            <person name="Miller P.J."/>
            <person name="Scott M.A."/>
            <person name="Spackman E."/>
            <person name="Goraichik I."/>
            <person name="Dimitrov K.M."/>
            <person name="Suarez D.L."/>
            <person name="Swayne D.E."/>
        </authorList>
    </citation>
    <scope>NUCLEOTIDE SEQUENCE [LARGE SCALE GENOMIC DNA]</scope>
    <source>
        <strain evidence="6 7">DSM 23236</strain>
    </source>
</reference>
<protein>
    <recommendedName>
        <fullName evidence="3">Flagellin</fullName>
    </recommendedName>
</protein>
<comment type="similarity">
    <text evidence="1 3">Belongs to the bacterial flagellin family.</text>
</comment>
<evidence type="ECO:0000259" key="4">
    <source>
        <dbReference type="Pfam" id="PF00669"/>
    </source>
</evidence>
<dbReference type="PANTHER" id="PTHR42792">
    <property type="entry name" value="FLAGELLIN"/>
    <property type="match status" value="1"/>
</dbReference>
<feature type="domain" description="Flagellin C-terminal" evidence="5">
    <location>
        <begin position="481"/>
        <end position="563"/>
    </location>
</feature>
<dbReference type="InterPro" id="IPR042187">
    <property type="entry name" value="Flagellin_C_sub2"/>
</dbReference>
<keyword evidence="6" id="KW-0969">Cilium</keyword>
<keyword evidence="3" id="KW-0964">Secreted</keyword>
<sequence>MSLQIQTNVAALFTQHQLARTSDTTNTVIQRLSSGLRVNSARDDAAGLVISQRMTAQIRGNAVANRNLNDGVSLVQTADGAMDTVTNSLQRIRELAVQASNATLNATDRQALQAEADQLLGGIDQIASQTQFNGQQVFSQSKASIGGDVNKRAVIDGLKLGWIQEAEQRIKQYYGISGDGADLTVDLTFSDGAGNVLASVSGTGGAGGKAYNQKLNIDMQDFVPPNLPDGGTAPYYNDRVIAHEMVHAVMGRSMNFTALPTWFKEGTAELIHGADERVVGDIAASNVNAVVNQVAGAWGSNSIDYSSAYIASRYMHQMLKTYGHADGIKAVMTYLHDNPAADLDAALNALTNGQVATAGAFLSRFTGGNVSVGASFVNNVMDLTNTDTGSIGGLDADNGPERSAKDVLTDHGSSYGTTVADGFNVIYPTVGGGAGTNTVSLQAGAGVHENLVASISAVSSTALGLESVDLVNLPQFALVHLDEAIDYIGRQRADLGAVQSRLTAGMAQLQTTVENDSAARSRIVDADYAAETAALTRQNILQQAANAMLAQTFNQPRLALQLLR</sequence>